<dbReference type="PROSITE" id="PS51112">
    <property type="entry name" value="AMMECR1"/>
    <property type="match status" value="1"/>
</dbReference>
<dbReference type="Pfam" id="PF01871">
    <property type="entry name" value="AMMECR1"/>
    <property type="match status" value="1"/>
</dbReference>
<dbReference type="EMBL" id="PDXD01000001">
    <property type="protein sequence ID" value="RYN83965.1"/>
    <property type="molecule type" value="Genomic_DNA"/>
</dbReference>
<feature type="domain" description="AMMECR1" evidence="2">
    <location>
        <begin position="94"/>
        <end position="292"/>
    </location>
</feature>
<dbReference type="InterPro" id="IPR027485">
    <property type="entry name" value="AMMECR1_N"/>
</dbReference>
<dbReference type="VEuPathDB" id="FungiDB:CC77DRAFT_927921"/>
<dbReference type="SUPFAM" id="SSF143447">
    <property type="entry name" value="AMMECR1-like"/>
    <property type="match status" value="1"/>
</dbReference>
<protein>
    <recommendedName>
        <fullName evidence="2">AMMECR1 domain-containing protein</fullName>
    </recommendedName>
</protein>
<accession>A0A4Q4NXY0</accession>
<dbReference type="Proteomes" id="UP000291422">
    <property type="component" value="Unassembled WGS sequence"/>
</dbReference>
<feature type="compositionally biased region" description="Low complexity" evidence="1">
    <location>
        <begin position="55"/>
        <end position="66"/>
    </location>
</feature>
<feature type="compositionally biased region" description="Acidic residues" evidence="1">
    <location>
        <begin position="45"/>
        <end position="54"/>
    </location>
</feature>
<sequence>MATQAHCAYCFESLVASLEKRPSLTLAQVEHLWAKYNSEPTTTSELEDETEAEQAEQAALASASASVSADGSYKPAAISRILASPPSSASSSSLQSASSTPSGPSSETPSSLTSQSSSSTNLTDKEGEEEEEEEHPLFVTWNTISRSGDKRLRGCIGTFEAQPLTKGLSDYALTAAFDDTRFSPITTRELPTLECAVTLLTDFEPVDDAMDWEIGKHGLRISFHEKGRRYGSTYLPDVASEQGWTKEEALVSLMRKAGWNGKKADWNKVSLRVVRYQGKKVGLGWGEWRSWRDWVDEEMADV</sequence>
<evidence type="ECO:0000313" key="4">
    <source>
        <dbReference type="Proteomes" id="UP000291422"/>
    </source>
</evidence>
<dbReference type="InterPro" id="IPR023473">
    <property type="entry name" value="AMMECR1"/>
</dbReference>
<organism evidence="3 4">
    <name type="scientific">Alternaria alternata</name>
    <name type="common">Alternaria rot fungus</name>
    <name type="synonym">Torula alternata</name>
    <dbReference type="NCBI Taxonomy" id="5599"/>
    <lineage>
        <taxon>Eukaryota</taxon>
        <taxon>Fungi</taxon>
        <taxon>Dikarya</taxon>
        <taxon>Ascomycota</taxon>
        <taxon>Pezizomycotina</taxon>
        <taxon>Dothideomycetes</taxon>
        <taxon>Pleosporomycetidae</taxon>
        <taxon>Pleosporales</taxon>
        <taxon>Pleosporineae</taxon>
        <taxon>Pleosporaceae</taxon>
        <taxon>Alternaria</taxon>
        <taxon>Alternaria sect. Alternaria</taxon>
        <taxon>Alternaria alternata complex</taxon>
    </lineage>
</organism>
<dbReference type="NCBIfam" id="TIGR00296">
    <property type="entry name" value="TIGR00296 family protein"/>
    <property type="match status" value="1"/>
</dbReference>
<dbReference type="AlphaFoldDB" id="A0A4Q4NXY0"/>
<dbReference type="Gene3D" id="3.30.700.20">
    <property type="entry name" value="Hypothetical protein ph0010, domain 1"/>
    <property type="match status" value="1"/>
</dbReference>
<feature type="region of interest" description="Disordered" evidence="1">
    <location>
        <begin position="39"/>
        <end position="66"/>
    </location>
</feature>
<comment type="caution">
    <text evidence="3">The sequence shown here is derived from an EMBL/GenBank/DDBJ whole genome shotgun (WGS) entry which is preliminary data.</text>
</comment>
<evidence type="ECO:0000313" key="3">
    <source>
        <dbReference type="EMBL" id="RYN83965.1"/>
    </source>
</evidence>
<dbReference type="PANTHER" id="PTHR13016">
    <property type="entry name" value="AMMECR1 HOMOLOG"/>
    <property type="match status" value="1"/>
</dbReference>
<reference evidence="4" key="1">
    <citation type="journal article" date="2019" name="bioRxiv">
        <title>Genomics, evolutionary history and diagnostics of the Alternaria alternata species group including apple and Asian pear pathotypes.</title>
        <authorList>
            <person name="Armitage A.D."/>
            <person name="Cockerton H.M."/>
            <person name="Sreenivasaprasad S."/>
            <person name="Woodhall J.W."/>
            <person name="Lane C.R."/>
            <person name="Harrison R.J."/>
            <person name="Clarkson J.P."/>
        </authorList>
    </citation>
    <scope>NUCLEOTIDE SEQUENCE [LARGE SCALE GENOMIC DNA]</scope>
    <source>
        <strain evidence="4">FERA 1177</strain>
    </source>
</reference>
<dbReference type="PANTHER" id="PTHR13016:SF0">
    <property type="entry name" value="AMME SYNDROME CANDIDATE GENE 1 PROTEIN"/>
    <property type="match status" value="1"/>
</dbReference>
<proteinExistence type="predicted"/>
<feature type="compositionally biased region" description="Low complexity" evidence="1">
    <location>
        <begin position="84"/>
        <end position="119"/>
    </location>
</feature>
<gene>
    <name evidence="3" type="ORF">AA0117_g1139</name>
</gene>
<feature type="region of interest" description="Disordered" evidence="1">
    <location>
        <begin position="84"/>
        <end position="138"/>
    </location>
</feature>
<dbReference type="InterPro" id="IPR036071">
    <property type="entry name" value="AMMECR1_dom_sf"/>
</dbReference>
<dbReference type="InterPro" id="IPR002733">
    <property type="entry name" value="AMMECR1_domain"/>
</dbReference>
<evidence type="ECO:0000259" key="2">
    <source>
        <dbReference type="PROSITE" id="PS51112"/>
    </source>
</evidence>
<evidence type="ECO:0000256" key="1">
    <source>
        <dbReference type="SAM" id="MobiDB-lite"/>
    </source>
</evidence>
<name>A0A4Q4NXY0_ALTAL</name>